<evidence type="ECO:0000256" key="1">
    <source>
        <dbReference type="SAM" id="MobiDB-lite"/>
    </source>
</evidence>
<name>A0A450V609_9GAMM</name>
<sequence length="67" mass="7539">MEGKNPVTVERTRKGGLRGGNARAEKLTPEQRSEIARIAANARWRNVSSDSAYKLLLPNLFPVFQRD</sequence>
<dbReference type="EMBL" id="CAADFI010000183">
    <property type="protein sequence ID" value="VFK00242.1"/>
    <property type="molecule type" value="Genomic_DNA"/>
</dbReference>
<protein>
    <submittedName>
        <fullName evidence="2">Uncharacterized protein</fullName>
    </submittedName>
</protein>
<organism evidence="2">
    <name type="scientific">Candidatus Kentrum eta</name>
    <dbReference type="NCBI Taxonomy" id="2126337"/>
    <lineage>
        <taxon>Bacteria</taxon>
        <taxon>Pseudomonadati</taxon>
        <taxon>Pseudomonadota</taxon>
        <taxon>Gammaproteobacteria</taxon>
        <taxon>Candidatus Kentrum</taxon>
    </lineage>
</organism>
<gene>
    <name evidence="3" type="ORF">BECKH772A_GA0070896_101894</name>
    <name evidence="2" type="ORF">BECKH772B_GA0070898_101834</name>
    <name evidence="4" type="ORF">BECKH772C_GA0070978_101814</name>
</gene>
<proteinExistence type="predicted"/>
<evidence type="ECO:0000313" key="4">
    <source>
        <dbReference type="EMBL" id="VFK04433.1"/>
    </source>
</evidence>
<evidence type="ECO:0000313" key="3">
    <source>
        <dbReference type="EMBL" id="VFK00316.1"/>
    </source>
</evidence>
<accession>A0A450V609</accession>
<dbReference type="EMBL" id="CAADFG010000189">
    <property type="protein sequence ID" value="VFK00316.1"/>
    <property type="molecule type" value="Genomic_DNA"/>
</dbReference>
<dbReference type="AlphaFoldDB" id="A0A450V609"/>
<feature type="region of interest" description="Disordered" evidence="1">
    <location>
        <begin position="1"/>
        <end position="28"/>
    </location>
</feature>
<reference evidence="2" key="1">
    <citation type="submission" date="2019-02" db="EMBL/GenBank/DDBJ databases">
        <authorList>
            <person name="Gruber-Vodicka R. H."/>
            <person name="Seah K. B. B."/>
        </authorList>
    </citation>
    <scope>NUCLEOTIDE SEQUENCE</scope>
    <source>
        <strain evidence="4">BECK_SA2B12</strain>
        <strain evidence="3">BECK_SA2B15</strain>
        <strain evidence="2">BECK_SA2B20</strain>
    </source>
</reference>
<evidence type="ECO:0000313" key="2">
    <source>
        <dbReference type="EMBL" id="VFK00242.1"/>
    </source>
</evidence>
<dbReference type="EMBL" id="CAADFJ010000181">
    <property type="protein sequence ID" value="VFK04433.1"/>
    <property type="molecule type" value="Genomic_DNA"/>
</dbReference>